<accession>K1L3S9</accession>
<dbReference type="Gene3D" id="3.30.1330.60">
    <property type="entry name" value="OmpA-like domain"/>
    <property type="match status" value="1"/>
</dbReference>
<evidence type="ECO:0000256" key="2">
    <source>
        <dbReference type="ARBA" id="ARBA00023136"/>
    </source>
</evidence>
<evidence type="ECO:0000256" key="3">
    <source>
        <dbReference type="ARBA" id="ARBA00023237"/>
    </source>
</evidence>
<dbReference type="PRINTS" id="PR01021">
    <property type="entry name" value="OMPADOMAIN"/>
</dbReference>
<dbReference type="CDD" id="cd07185">
    <property type="entry name" value="OmpA_C-like"/>
    <property type="match status" value="1"/>
</dbReference>
<proteinExistence type="predicted"/>
<dbReference type="GO" id="GO:0009279">
    <property type="term" value="C:cell outer membrane"/>
    <property type="evidence" value="ECO:0007669"/>
    <property type="project" value="UniProtKB-SubCell"/>
</dbReference>
<evidence type="ECO:0000259" key="5">
    <source>
        <dbReference type="PROSITE" id="PS51123"/>
    </source>
</evidence>
<dbReference type="InterPro" id="IPR036737">
    <property type="entry name" value="OmpA-like_sf"/>
</dbReference>
<dbReference type="RefSeq" id="WP_009183210.1">
    <property type="nucleotide sequence ID" value="NZ_AMGM01000002.1"/>
</dbReference>
<feature type="domain" description="OmpA-like" evidence="5">
    <location>
        <begin position="513"/>
        <end position="633"/>
    </location>
</feature>
<comment type="subcellular location">
    <subcellularLocation>
        <location evidence="1">Cell outer membrane</location>
    </subcellularLocation>
</comment>
<dbReference type="PROSITE" id="PS51123">
    <property type="entry name" value="OMPA_2"/>
    <property type="match status" value="1"/>
</dbReference>
<dbReference type="Pfam" id="PF00691">
    <property type="entry name" value="OmpA"/>
    <property type="match status" value="1"/>
</dbReference>
<keyword evidence="2 4" id="KW-0472">Membrane</keyword>
<evidence type="ECO:0000256" key="1">
    <source>
        <dbReference type="ARBA" id="ARBA00004442"/>
    </source>
</evidence>
<reference evidence="6 7" key="1">
    <citation type="journal article" date="2012" name="J. Bacteriol.">
        <title>Draft Genome Sequence of Cecembia lonarensis Strain LW9T, Isolated from Lonar Lake, a Haloalkaline Lake in India.</title>
        <authorList>
            <person name="Shivaji S."/>
            <person name="Ara S."/>
            <person name="Singh A."/>
            <person name="Pinnaka A.K."/>
        </authorList>
    </citation>
    <scope>NUCLEOTIDE SEQUENCE [LARGE SCALE GENOMIC DNA]</scope>
    <source>
        <strain evidence="6 7">LW9</strain>
    </source>
</reference>
<dbReference type="InterPro" id="IPR006665">
    <property type="entry name" value="OmpA-like"/>
</dbReference>
<dbReference type="AlphaFoldDB" id="K1L3S9"/>
<dbReference type="PROSITE" id="PS51257">
    <property type="entry name" value="PROKAR_LIPOPROTEIN"/>
    <property type="match status" value="1"/>
</dbReference>
<dbReference type="InterPro" id="IPR006664">
    <property type="entry name" value="OMP_bac"/>
</dbReference>
<dbReference type="PANTHER" id="PTHR30329:SF21">
    <property type="entry name" value="LIPOPROTEIN YIAD-RELATED"/>
    <property type="match status" value="1"/>
</dbReference>
<dbReference type="InterPro" id="IPR011659">
    <property type="entry name" value="WD40"/>
</dbReference>
<evidence type="ECO:0000256" key="4">
    <source>
        <dbReference type="PROSITE-ProRule" id="PRU00473"/>
    </source>
</evidence>
<comment type="caution">
    <text evidence="6">The sequence shown here is derived from an EMBL/GenBank/DDBJ whole genome shotgun (WGS) entry which is preliminary data.</text>
</comment>
<organism evidence="6 7">
    <name type="scientific">Cecembia lonarensis (strain CCUG 58316 / KCTC 22772 / LW9)</name>
    <dbReference type="NCBI Taxonomy" id="1225176"/>
    <lineage>
        <taxon>Bacteria</taxon>
        <taxon>Pseudomonadati</taxon>
        <taxon>Bacteroidota</taxon>
        <taxon>Cytophagia</taxon>
        <taxon>Cytophagales</taxon>
        <taxon>Cyclobacteriaceae</taxon>
        <taxon>Cecembia</taxon>
    </lineage>
</organism>
<dbReference type="InterPro" id="IPR050330">
    <property type="entry name" value="Bact_OuterMem_StrucFunc"/>
</dbReference>
<name>K1L3S9_CECL9</name>
<evidence type="ECO:0000313" key="7">
    <source>
        <dbReference type="Proteomes" id="UP000004478"/>
    </source>
</evidence>
<keyword evidence="7" id="KW-1185">Reference proteome</keyword>
<dbReference type="PANTHER" id="PTHR30329">
    <property type="entry name" value="STATOR ELEMENT OF FLAGELLAR MOTOR COMPLEX"/>
    <property type="match status" value="1"/>
</dbReference>
<sequence>MRNFNFLYIIFFMASSCISFESKMKLAKSHEDLLQFEDALDYYLAAWEKQKVPLIARRIAGIHLKKRDFVLADNWFYVYSSLQKLSIEDHYDYAKVLIGLSRFEEANYHLEAIERLDRIEAKSPKWSSFRQSAMTAKSILNGPTDYELIPLDDINTQFSEFGYTSFENQKFFISDRFEGEDLIIQDRDQVTGNAFLNIFSGFTDNVTEKFSFKGWNEFKNQLHQGPLHVSESFTFIVQSLNSNRRQRRLGENMMSIVPKIYYKKNQGSDSNFYLLEFNDALNVTYLDPFWDEEKRRLYFVSDQPGGFGKLDIYYSILHSNGVWSRPINLGEHINTFGNERSPFVYQDTLYFSSEGRGGLGGLDIYKVSIANDNFQGVPENLGVPFNSNKDDFFFMIDKWEDDLQVLSSDRDGGKGKDDLYFLRKKEQYRPIVFEFVDEQTREPLNNVVLELVNPLTDVMSTYISDKGGRVITTLPKGIDALGVNLSRSGYVFESFSNYKLGESDTLSFSLKRMMFNKAFSINDILYEFGKDEITAQSMRELEKLAKILLDYPRLRVKLTAHTDARGSEAFNLRLSQRRAKAAHDILVNLGIATSRISYEGKGGNFPIIDCGNDCSDEEYARNRRTEIVLIDDYFYEQDNPALEGNTEQEKIGGGAYIKSSERDNLTIFVDGEVSSFPEIIQVNEGERGKFFHIISSFSSYQRALLASQMYMDQGISIYIIPPYGESDLYRLAVEKFDYYWQASARLDQNRLNFKSPDIWILEFEP</sequence>
<dbReference type="EMBL" id="AMGM01000002">
    <property type="protein sequence ID" value="EKB51105.1"/>
    <property type="molecule type" value="Genomic_DNA"/>
</dbReference>
<gene>
    <name evidence="6" type="primary">oprF_1</name>
    <name evidence="6" type="ORF">B879_00156</name>
</gene>
<dbReference type="Proteomes" id="UP000004478">
    <property type="component" value="Unassembled WGS sequence"/>
</dbReference>
<protein>
    <submittedName>
        <fullName evidence="6">Root adhesin</fullName>
    </submittedName>
</protein>
<dbReference type="Pfam" id="PF07676">
    <property type="entry name" value="PD40"/>
    <property type="match status" value="2"/>
</dbReference>
<dbReference type="SUPFAM" id="SSF103088">
    <property type="entry name" value="OmpA-like"/>
    <property type="match status" value="1"/>
</dbReference>
<evidence type="ECO:0000313" key="6">
    <source>
        <dbReference type="EMBL" id="EKB51105.1"/>
    </source>
</evidence>
<keyword evidence="3" id="KW-0998">Cell outer membrane</keyword>